<dbReference type="PANTHER" id="PTHR43685:SF2">
    <property type="entry name" value="GLYCOSYLTRANSFERASE 2-LIKE DOMAIN-CONTAINING PROTEIN"/>
    <property type="match status" value="1"/>
</dbReference>
<reference evidence="2 3" key="1">
    <citation type="submission" date="2012-05" db="EMBL/GenBank/DDBJ databases">
        <title>Finished chromosome of genome of Chamaesiphon sp. PCC 6605.</title>
        <authorList>
            <consortium name="US DOE Joint Genome Institute"/>
            <person name="Gugger M."/>
            <person name="Coursin T."/>
            <person name="Rippka R."/>
            <person name="Tandeau De Marsac N."/>
            <person name="Huntemann M."/>
            <person name="Wei C.-L."/>
            <person name="Han J."/>
            <person name="Detter J.C."/>
            <person name="Han C."/>
            <person name="Tapia R."/>
            <person name="Chen A."/>
            <person name="Kyrpides N."/>
            <person name="Mavromatis K."/>
            <person name="Markowitz V."/>
            <person name="Szeto E."/>
            <person name="Ivanova N."/>
            <person name="Pagani I."/>
            <person name="Pati A."/>
            <person name="Goodwin L."/>
            <person name="Nordberg H.P."/>
            <person name="Cantor M.N."/>
            <person name="Hua S.X."/>
            <person name="Woyke T."/>
            <person name="Kerfeld C.A."/>
        </authorList>
    </citation>
    <scope>NUCLEOTIDE SEQUENCE [LARGE SCALE GENOMIC DNA]</scope>
    <source>
        <strain evidence="3">ATCC 27169 / PCC 6605</strain>
    </source>
</reference>
<sequence length="333" mass="37557">MSLKDVTAESIAAPKVSIVIPAYNAMTYLPDTLASVFQQTFYDFEVLLVDDGSTDSIQTWVAQTVFDRRVKLISQPNQGLSAARNTGITHSQSEYIAFLDADDLWHPTKLAQQVQWLDAHPTLGLIYNQTAQIDSAGTPTGRVLGSAISGNIWPQMLQRNIIDCPSSVLVRRQCFDRVGLFDRTLRSVEDWDMWIRIAAIYPVAVICQPLVYYRQHPSNMSKNWRVMEQSFDRVITKAFAAAPPELQALKPQSLGSAALVLAWKALQSQDRDCQLARKFQQRAIDRNPKLRISSENLRLTIAILALKWLGAERYSRFLSIAYAVRRRRSGITA</sequence>
<dbReference type="SUPFAM" id="SSF53448">
    <property type="entry name" value="Nucleotide-diphospho-sugar transferases"/>
    <property type="match status" value="1"/>
</dbReference>
<dbReference type="PANTHER" id="PTHR43685">
    <property type="entry name" value="GLYCOSYLTRANSFERASE"/>
    <property type="match status" value="1"/>
</dbReference>
<evidence type="ECO:0000313" key="2">
    <source>
        <dbReference type="EMBL" id="AFY92662.1"/>
    </source>
</evidence>
<dbReference type="InterPro" id="IPR050834">
    <property type="entry name" value="Glycosyltransf_2"/>
</dbReference>
<accession>K9UC22</accession>
<dbReference type="AlphaFoldDB" id="K9UC22"/>
<dbReference type="GO" id="GO:0016740">
    <property type="term" value="F:transferase activity"/>
    <property type="evidence" value="ECO:0007669"/>
    <property type="project" value="UniProtKB-KW"/>
</dbReference>
<dbReference type="InterPro" id="IPR001173">
    <property type="entry name" value="Glyco_trans_2-like"/>
</dbReference>
<keyword evidence="2" id="KW-0808">Transferase</keyword>
<dbReference type="CDD" id="cd00761">
    <property type="entry name" value="Glyco_tranf_GTA_type"/>
    <property type="match status" value="1"/>
</dbReference>
<dbReference type="GO" id="GO:0044010">
    <property type="term" value="P:single-species biofilm formation"/>
    <property type="evidence" value="ECO:0007669"/>
    <property type="project" value="TreeGrafter"/>
</dbReference>
<proteinExistence type="predicted"/>
<feature type="domain" description="Glycosyltransferase 2-like" evidence="1">
    <location>
        <begin position="17"/>
        <end position="137"/>
    </location>
</feature>
<dbReference type="STRING" id="1173020.Cha6605_1497"/>
<dbReference type="Gene3D" id="3.90.550.10">
    <property type="entry name" value="Spore Coat Polysaccharide Biosynthesis Protein SpsA, Chain A"/>
    <property type="match status" value="1"/>
</dbReference>
<evidence type="ECO:0000259" key="1">
    <source>
        <dbReference type="Pfam" id="PF00535"/>
    </source>
</evidence>
<dbReference type="eggNOG" id="COG1216">
    <property type="taxonomic scope" value="Bacteria"/>
</dbReference>
<protein>
    <submittedName>
        <fullName evidence="2">Glycosyl transferase</fullName>
    </submittedName>
</protein>
<dbReference type="HOGENOM" id="CLU_025996_0_0_3"/>
<evidence type="ECO:0000313" key="3">
    <source>
        <dbReference type="Proteomes" id="UP000010366"/>
    </source>
</evidence>
<keyword evidence="3" id="KW-1185">Reference proteome</keyword>
<dbReference type="InterPro" id="IPR029044">
    <property type="entry name" value="Nucleotide-diphossugar_trans"/>
</dbReference>
<organism evidence="2 3">
    <name type="scientific">Chamaesiphon minutus (strain ATCC 27169 / PCC 6605)</name>
    <dbReference type="NCBI Taxonomy" id="1173020"/>
    <lineage>
        <taxon>Bacteria</taxon>
        <taxon>Bacillati</taxon>
        <taxon>Cyanobacteriota</taxon>
        <taxon>Cyanophyceae</taxon>
        <taxon>Gomontiellales</taxon>
        <taxon>Chamaesiphonaceae</taxon>
        <taxon>Chamaesiphon</taxon>
    </lineage>
</organism>
<dbReference type="Pfam" id="PF00535">
    <property type="entry name" value="Glycos_transf_2"/>
    <property type="match status" value="1"/>
</dbReference>
<dbReference type="Proteomes" id="UP000010366">
    <property type="component" value="Chromosome"/>
</dbReference>
<dbReference type="OrthoDB" id="455644at2"/>
<dbReference type="EMBL" id="CP003600">
    <property type="protein sequence ID" value="AFY92662.1"/>
    <property type="molecule type" value="Genomic_DNA"/>
</dbReference>
<gene>
    <name evidence="2" type="ORF">Cha6605_1497</name>
</gene>
<dbReference type="RefSeq" id="WP_015158840.1">
    <property type="nucleotide sequence ID" value="NC_019697.1"/>
</dbReference>
<dbReference type="KEGG" id="cmp:Cha6605_1497"/>
<name>K9UC22_CHAP6</name>